<evidence type="ECO:0000313" key="15">
    <source>
        <dbReference type="Proteomes" id="UP000636709"/>
    </source>
</evidence>
<feature type="domain" description="HMA" evidence="13">
    <location>
        <begin position="137"/>
        <end position="203"/>
    </location>
</feature>
<dbReference type="EMBL" id="JACEFO010002479">
    <property type="protein sequence ID" value="KAF8658661.1"/>
    <property type="molecule type" value="Genomic_DNA"/>
</dbReference>
<comment type="subcellular location">
    <subcellularLocation>
        <location evidence="1 12">Membrane</location>
    </subcellularLocation>
</comment>
<dbReference type="Gene3D" id="3.40.50.1000">
    <property type="entry name" value="HAD superfamily/HAD-like"/>
    <property type="match status" value="1"/>
</dbReference>
<dbReference type="GO" id="GO:0005507">
    <property type="term" value="F:copper ion binding"/>
    <property type="evidence" value="ECO:0007669"/>
    <property type="project" value="InterPro"/>
</dbReference>
<comment type="caution">
    <text evidence="14">The sequence shown here is derived from an EMBL/GenBank/DDBJ whole genome shotgun (WGS) entry which is preliminary data.</text>
</comment>
<dbReference type="Gene3D" id="3.30.70.100">
    <property type="match status" value="2"/>
</dbReference>
<keyword evidence="15" id="KW-1185">Reference proteome</keyword>
<dbReference type="InterPro" id="IPR006122">
    <property type="entry name" value="HMA_Cu_ion-bd"/>
</dbReference>
<dbReference type="InterPro" id="IPR036163">
    <property type="entry name" value="HMA_dom_sf"/>
</dbReference>
<dbReference type="SUPFAM" id="SSF56784">
    <property type="entry name" value="HAD-like"/>
    <property type="match status" value="1"/>
</dbReference>
<dbReference type="Pfam" id="PF00403">
    <property type="entry name" value="HMA"/>
    <property type="match status" value="2"/>
</dbReference>
<feature type="transmembrane region" description="Helical" evidence="12">
    <location>
        <begin position="307"/>
        <end position="330"/>
    </location>
</feature>
<dbReference type="PROSITE" id="PS01047">
    <property type="entry name" value="HMA_1"/>
    <property type="match status" value="2"/>
</dbReference>
<dbReference type="InterPro" id="IPR044492">
    <property type="entry name" value="P_typ_ATPase_HD_dom"/>
</dbReference>
<feature type="transmembrane region" description="Helical" evidence="12">
    <location>
        <begin position="404"/>
        <end position="423"/>
    </location>
</feature>
<feature type="transmembrane region" description="Helical" evidence="12">
    <location>
        <begin position="559"/>
        <end position="583"/>
    </location>
</feature>
<evidence type="ECO:0000256" key="7">
    <source>
        <dbReference type="ARBA" id="ARBA00022967"/>
    </source>
</evidence>
<dbReference type="PANTHER" id="PTHR46594:SF6">
    <property type="entry name" value="COPPER-TRANSPORTING ATPASE RAN1"/>
    <property type="match status" value="1"/>
</dbReference>
<organism evidence="14 15">
    <name type="scientific">Digitaria exilis</name>
    <dbReference type="NCBI Taxonomy" id="1010633"/>
    <lineage>
        <taxon>Eukaryota</taxon>
        <taxon>Viridiplantae</taxon>
        <taxon>Streptophyta</taxon>
        <taxon>Embryophyta</taxon>
        <taxon>Tracheophyta</taxon>
        <taxon>Spermatophyta</taxon>
        <taxon>Magnoliopsida</taxon>
        <taxon>Liliopsida</taxon>
        <taxon>Poales</taxon>
        <taxon>Poaceae</taxon>
        <taxon>PACMAD clade</taxon>
        <taxon>Panicoideae</taxon>
        <taxon>Panicodae</taxon>
        <taxon>Paniceae</taxon>
        <taxon>Anthephorinae</taxon>
        <taxon>Digitaria</taxon>
    </lineage>
</organism>
<evidence type="ECO:0000256" key="6">
    <source>
        <dbReference type="ARBA" id="ARBA00022737"/>
    </source>
</evidence>
<evidence type="ECO:0000256" key="12">
    <source>
        <dbReference type="RuleBase" id="RU362081"/>
    </source>
</evidence>
<dbReference type="PROSITE" id="PS50846">
    <property type="entry name" value="HMA_2"/>
    <property type="match status" value="2"/>
</dbReference>
<dbReference type="SUPFAM" id="SSF81665">
    <property type="entry name" value="Calcium ATPase, transmembrane domain M"/>
    <property type="match status" value="1"/>
</dbReference>
<dbReference type="InterPro" id="IPR006121">
    <property type="entry name" value="HMA_dom"/>
</dbReference>
<evidence type="ECO:0000259" key="13">
    <source>
        <dbReference type="PROSITE" id="PS50846"/>
    </source>
</evidence>
<dbReference type="InterPro" id="IPR036412">
    <property type="entry name" value="HAD-like_sf"/>
</dbReference>
<feature type="transmembrane region" description="Helical" evidence="12">
    <location>
        <begin position="941"/>
        <end position="964"/>
    </location>
</feature>
<keyword evidence="3" id="KW-0813">Transport</keyword>
<dbReference type="FunFam" id="3.30.70.100:FF:000005">
    <property type="entry name" value="Copper-exporting P-type ATPase A"/>
    <property type="match status" value="2"/>
</dbReference>
<dbReference type="CDD" id="cd00371">
    <property type="entry name" value="HMA"/>
    <property type="match status" value="2"/>
</dbReference>
<dbReference type="SFLD" id="SFLDF00027">
    <property type="entry name" value="p-type_atpase"/>
    <property type="match status" value="1"/>
</dbReference>
<dbReference type="InterPro" id="IPR008250">
    <property type="entry name" value="ATPase_P-typ_transduc_dom_A_sf"/>
</dbReference>
<evidence type="ECO:0000256" key="4">
    <source>
        <dbReference type="ARBA" id="ARBA00022692"/>
    </source>
</evidence>
<dbReference type="PANTHER" id="PTHR46594">
    <property type="entry name" value="P-TYPE CATION-TRANSPORTING ATPASE"/>
    <property type="match status" value="1"/>
</dbReference>
<dbReference type="InterPro" id="IPR017969">
    <property type="entry name" value="Heavy-metal-associated_CS"/>
</dbReference>
<dbReference type="OrthoDB" id="432719at2759"/>
<feature type="transmembrane region" description="Helical" evidence="12">
    <location>
        <begin position="376"/>
        <end position="398"/>
    </location>
</feature>
<reference evidence="14" key="1">
    <citation type="submission" date="2020-07" db="EMBL/GenBank/DDBJ databases">
        <title>Genome sequence and genetic diversity analysis of an under-domesticated orphan crop, white fonio (Digitaria exilis).</title>
        <authorList>
            <person name="Bennetzen J.L."/>
            <person name="Chen S."/>
            <person name="Ma X."/>
            <person name="Wang X."/>
            <person name="Yssel A.E.J."/>
            <person name="Chaluvadi S.R."/>
            <person name="Johnson M."/>
            <person name="Gangashetty P."/>
            <person name="Hamidou F."/>
            <person name="Sanogo M.D."/>
            <person name="Zwaenepoel A."/>
            <person name="Wallace J."/>
            <person name="Van De Peer Y."/>
            <person name="Van Deynze A."/>
        </authorList>
    </citation>
    <scope>NUCLEOTIDE SEQUENCE</scope>
    <source>
        <tissue evidence="14">Leaves</tissue>
    </source>
</reference>
<dbReference type="NCBIfam" id="TIGR01494">
    <property type="entry name" value="ATPase_P-type"/>
    <property type="match status" value="2"/>
</dbReference>
<feature type="transmembrane region" description="Helical" evidence="12">
    <location>
        <begin position="970"/>
        <end position="990"/>
    </location>
</feature>
<dbReference type="FunFam" id="2.70.150.10:FF:000002">
    <property type="entry name" value="Copper-transporting ATPase 1, putative"/>
    <property type="match status" value="1"/>
</dbReference>
<proteinExistence type="inferred from homology"/>
<protein>
    <recommendedName>
        <fullName evidence="13">HMA domain-containing protein</fullName>
    </recommendedName>
</protein>
<dbReference type="GO" id="GO:0016887">
    <property type="term" value="F:ATP hydrolysis activity"/>
    <property type="evidence" value="ECO:0007669"/>
    <property type="project" value="InterPro"/>
</dbReference>
<dbReference type="FunFam" id="3.40.1110.10:FF:000190">
    <property type="entry name" value="Copper-transporting ATPase RAN1"/>
    <property type="match status" value="1"/>
</dbReference>
<evidence type="ECO:0000256" key="5">
    <source>
        <dbReference type="ARBA" id="ARBA00022723"/>
    </source>
</evidence>
<keyword evidence="5 12" id="KW-0479">Metal-binding</keyword>
<dbReference type="GO" id="GO:0016020">
    <property type="term" value="C:membrane"/>
    <property type="evidence" value="ECO:0007669"/>
    <property type="project" value="UniProtKB-SubCell"/>
</dbReference>
<evidence type="ECO:0000313" key="14">
    <source>
        <dbReference type="EMBL" id="KAF8658661.1"/>
    </source>
</evidence>
<dbReference type="CDD" id="cd02094">
    <property type="entry name" value="P-type_ATPase_Cu-like"/>
    <property type="match status" value="1"/>
</dbReference>
<dbReference type="Gene3D" id="3.40.1110.10">
    <property type="entry name" value="Calcium-transporting ATPase, cytoplasmic domain N"/>
    <property type="match status" value="2"/>
</dbReference>
<dbReference type="InterPro" id="IPR059000">
    <property type="entry name" value="ATPase_P-type_domA"/>
</dbReference>
<accession>A0A835E1G6</accession>
<dbReference type="InterPro" id="IPR027256">
    <property type="entry name" value="P-typ_ATPase_IB"/>
</dbReference>
<keyword evidence="11 12" id="KW-0472">Membrane</keyword>
<evidence type="ECO:0000256" key="9">
    <source>
        <dbReference type="ARBA" id="ARBA00023008"/>
    </source>
</evidence>
<dbReference type="GO" id="GO:0019829">
    <property type="term" value="F:ATPase-coupled monoatomic cation transmembrane transporter activity"/>
    <property type="evidence" value="ECO:0007669"/>
    <property type="project" value="InterPro"/>
</dbReference>
<evidence type="ECO:0000256" key="1">
    <source>
        <dbReference type="ARBA" id="ARBA00004370"/>
    </source>
</evidence>
<dbReference type="SFLD" id="SFLDG00002">
    <property type="entry name" value="C1.7:_P-type_atpase_like"/>
    <property type="match status" value="1"/>
</dbReference>
<dbReference type="SUPFAM" id="SSF81653">
    <property type="entry name" value="Calcium ATPase, transduction domain A"/>
    <property type="match status" value="1"/>
</dbReference>
<dbReference type="Gene3D" id="2.70.150.10">
    <property type="entry name" value="Calcium-transporting ATPase, cytoplasmic transduction domain A"/>
    <property type="match status" value="1"/>
</dbReference>
<dbReference type="SFLD" id="SFLDS00003">
    <property type="entry name" value="Haloacid_Dehalogenase"/>
    <property type="match status" value="1"/>
</dbReference>
<dbReference type="SUPFAM" id="SSF55008">
    <property type="entry name" value="HMA, heavy metal-associated domain"/>
    <property type="match status" value="3"/>
</dbReference>
<dbReference type="Pfam" id="PF00702">
    <property type="entry name" value="Hydrolase"/>
    <property type="match status" value="1"/>
</dbReference>
<keyword evidence="7" id="KW-1278">Translocase</keyword>
<sequence length="1007" mass="106994">MAHLQLSAVAGGRPAAAGGRADEMEDVALLDSYDEEMGLPPPGGAAAEEEQGAAAEAHVRVTGMTCSACTSAVEAAVSARPGVRRVAVSLLQNRAHVVFDPALAKVEDIIEAIEDAGFEAEIIPDSAVSQPKSQKTLSAQFRIGGMTCANCVNSVEGILKKLPGVKGAVVALATSLGEVEYVPSAISKDEIVQAIEDAGFEAAFLQSSEQDKILLGLNGLQTERDVEVLHDILKKMDGLRKFDVNTVLSEVEIVFDPEAVGLRSIVDTIEVGSNGRLKAHVQNPYTRGASNDAQEASKMLNLLRSSLFLSIPVFFIRMVCPSIPFLSTLLSMHCGPFLMGDLLKWILVSIVQFVVGKRFYVAAYRALRHGSTNMDVLVVLGTTASYVYSVCALLYGAFTGYQPPVYFETSAMIITFVLLGKYLEVLAKGKTSDAIKKLVELVPSTALLVLKDKEGKHVGEREIDALLVQPGDVLKVLPGSKVPADGVVVWGTSHVNESMITGESAPIPKEVSSAVIGGTINLHGILHIQATKVGSGTVLSQIISLVETAQMSKAPIQKFADYVASIFVPIVITLSIVTFSVWFMCGWLGAYPNSWVAENGNCFVFSLMFAISVVVIACPCALGLATPTAVMVATGIGANHGVLVKGGDALERAQNVNYVVFDKTGTLTQGKAVVTTAKVFSGMDLGDFLTLAASAEASSEHPLAKAVLDYAFHFHFFGKIPSSKDGIEQRKDEVLSQWLLEAEDFSAVPGKGVQCSINGKHVLVGNRTLISENGVTVPPEAESFLVDLESNAKTGILLAYDGDFVGLMGITDPLKREAAVVVEGLKKLGVHPVMLTGDNWRTAQAVAKEVGIEDVRAEVMPAGKADVVRSLQKDGSIVAMVGDGINDSPALAAADVGMAIGGGTDIAIEAADYVLVRNNLEDVITAIDLSRKTFSRIRWNYFFAMAYNVVAIPVAAGALFPFTGLQMPPWLAGACMAFSSVSVVCSSLLLRRYRKPRLTTVLQITVE</sequence>
<dbReference type="PRINTS" id="PR00119">
    <property type="entry name" value="CATATPASE"/>
</dbReference>
<dbReference type="NCBIfam" id="TIGR00003">
    <property type="entry name" value="copper ion binding protein"/>
    <property type="match status" value="2"/>
</dbReference>
<dbReference type="AlphaFoldDB" id="A0A835E1G6"/>
<evidence type="ECO:0000256" key="10">
    <source>
        <dbReference type="ARBA" id="ARBA00023065"/>
    </source>
</evidence>
<dbReference type="PROSITE" id="PS00154">
    <property type="entry name" value="ATPASE_E1_E2"/>
    <property type="match status" value="1"/>
</dbReference>
<dbReference type="InterPro" id="IPR018303">
    <property type="entry name" value="ATPase_P-typ_P_site"/>
</dbReference>
<name>A0A835E1G6_9POAL</name>
<feature type="transmembrane region" description="Helical" evidence="12">
    <location>
        <begin position="603"/>
        <end position="625"/>
    </location>
</feature>
<evidence type="ECO:0000256" key="2">
    <source>
        <dbReference type="ARBA" id="ARBA00006024"/>
    </source>
</evidence>
<comment type="similarity">
    <text evidence="2 12">Belongs to the cation transport ATPase (P-type) (TC 3.A.3) family. Type IB subfamily.</text>
</comment>
<dbReference type="Proteomes" id="UP000636709">
    <property type="component" value="Unassembled WGS sequence"/>
</dbReference>
<dbReference type="InterPro" id="IPR023214">
    <property type="entry name" value="HAD_sf"/>
</dbReference>
<keyword evidence="6" id="KW-0677">Repeat</keyword>
<keyword evidence="8 12" id="KW-1133">Transmembrane helix</keyword>
<evidence type="ECO:0000256" key="11">
    <source>
        <dbReference type="ARBA" id="ARBA00023136"/>
    </source>
</evidence>
<dbReference type="Pfam" id="PF00122">
    <property type="entry name" value="E1-E2_ATPase"/>
    <property type="match status" value="1"/>
</dbReference>
<keyword evidence="9" id="KW-0186">Copper</keyword>
<keyword evidence="4 12" id="KW-0812">Transmembrane</keyword>
<dbReference type="InterPro" id="IPR023299">
    <property type="entry name" value="ATPase_P-typ_cyto_dom_N"/>
</dbReference>
<keyword evidence="12" id="KW-0547">Nucleotide-binding</keyword>
<dbReference type="FunFam" id="3.40.50.1000:FF:000031">
    <property type="entry name" value="Probable copper-transporting ATPase HMA5"/>
    <property type="match status" value="1"/>
</dbReference>
<dbReference type="InterPro" id="IPR023298">
    <property type="entry name" value="ATPase_P-typ_TM_dom_sf"/>
</dbReference>
<evidence type="ECO:0000256" key="8">
    <source>
        <dbReference type="ARBA" id="ARBA00022989"/>
    </source>
</evidence>
<keyword evidence="10" id="KW-0406">Ion transport</keyword>
<dbReference type="NCBIfam" id="TIGR01525">
    <property type="entry name" value="ATPase-IB_hvy"/>
    <property type="match status" value="1"/>
</dbReference>
<gene>
    <name evidence="14" type="ORF">HU200_059133</name>
</gene>
<dbReference type="PRINTS" id="PR00120">
    <property type="entry name" value="HATPASE"/>
</dbReference>
<feature type="domain" description="HMA" evidence="13">
    <location>
        <begin position="55"/>
        <end position="121"/>
    </location>
</feature>
<keyword evidence="12" id="KW-0067">ATP-binding</keyword>
<dbReference type="InterPro" id="IPR001757">
    <property type="entry name" value="P_typ_ATPase"/>
</dbReference>
<feature type="transmembrane region" description="Helical" evidence="12">
    <location>
        <begin position="342"/>
        <end position="364"/>
    </location>
</feature>
<dbReference type="GO" id="GO:0005524">
    <property type="term" value="F:ATP binding"/>
    <property type="evidence" value="ECO:0007669"/>
    <property type="project" value="UniProtKB-UniRule"/>
</dbReference>
<evidence type="ECO:0000256" key="3">
    <source>
        <dbReference type="ARBA" id="ARBA00022448"/>
    </source>
</evidence>